<evidence type="ECO:0000313" key="1">
    <source>
        <dbReference type="EMBL" id="MED6242499.1"/>
    </source>
</evidence>
<reference evidence="1 2" key="1">
    <citation type="submission" date="2021-07" db="EMBL/GenBank/DDBJ databases">
        <authorList>
            <person name="Palmer J.M."/>
        </authorList>
    </citation>
    <scope>NUCLEOTIDE SEQUENCE [LARGE SCALE GENOMIC DNA]</scope>
    <source>
        <strain evidence="1 2">AT_MEX2019</strain>
        <tissue evidence="1">Muscle</tissue>
    </source>
</reference>
<sequence>ARLPAHFVYQQLAGSFLSGSTTDLLKRTLSTLHHCRTTTRTSVPNNLCQVPTSSSLICVQLRCRSPPPGGSFLIPIGFLVPVPPVPPRSL</sequence>
<dbReference type="Proteomes" id="UP001345963">
    <property type="component" value="Unassembled WGS sequence"/>
</dbReference>
<comment type="caution">
    <text evidence="1">The sequence shown here is derived from an EMBL/GenBank/DDBJ whole genome shotgun (WGS) entry which is preliminary data.</text>
</comment>
<name>A0ABU7AYU9_9TELE</name>
<evidence type="ECO:0000313" key="2">
    <source>
        <dbReference type="Proteomes" id="UP001345963"/>
    </source>
</evidence>
<protein>
    <submittedName>
        <fullName evidence="1">Uncharacterized protein</fullName>
    </submittedName>
</protein>
<keyword evidence="2" id="KW-1185">Reference proteome</keyword>
<dbReference type="EMBL" id="JAHUTI010031115">
    <property type="protein sequence ID" value="MED6242499.1"/>
    <property type="molecule type" value="Genomic_DNA"/>
</dbReference>
<feature type="non-terminal residue" evidence="1">
    <location>
        <position position="1"/>
    </location>
</feature>
<accession>A0ABU7AYU9</accession>
<organism evidence="1 2">
    <name type="scientific">Ataeniobius toweri</name>
    <dbReference type="NCBI Taxonomy" id="208326"/>
    <lineage>
        <taxon>Eukaryota</taxon>
        <taxon>Metazoa</taxon>
        <taxon>Chordata</taxon>
        <taxon>Craniata</taxon>
        <taxon>Vertebrata</taxon>
        <taxon>Euteleostomi</taxon>
        <taxon>Actinopterygii</taxon>
        <taxon>Neopterygii</taxon>
        <taxon>Teleostei</taxon>
        <taxon>Neoteleostei</taxon>
        <taxon>Acanthomorphata</taxon>
        <taxon>Ovalentaria</taxon>
        <taxon>Atherinomorphae</taxon>
        <taxon>Cyprinodontiformes</taxon>
        <taxon>Goodeidae</taxon>
        <taxon>Ataeniobius</taxon>
    </lineage>
</organism>
<proteinExistence type="predicted"/>
<gene>
    <name evidence="1" type="ORF">ATANTOWER_005499</name>
</gene>